<dbReference type="InterPro" id="IPR033945">
    <property type="entry name" value="Cyt_c_oxase_su3_dom"/>
</dbReference>
<dbReference type="Gene3D" id="1.10.287.70">
    <property type="match status" value="1"/>
</dbReference>
<accession>A0A0Q9YVJ8</accession>
<evidence type="ECO:0000256" key="5">
    <source>
        <dbReference type="ARBA" id="ARBA00022475"/>
    </source>
</evidence>
<dbReference type="STRING" id="295108.HT99x_01884"/>
<dbReference type="EC" id="7.1.1.9" evidence="3"/>
<keyword evidence="8 13" id="KW-1133">Transmembrane helix</keyword>
<evidence type="ECO:0000259" key="14">
    <source>
        <dbReference type="PROSITE" id="PS50253"/>
    </source>
</evidence>
<feature type="transmembrane region" description="Helical" evidence="13">
    <location>
        <begin position="232"/>
        <end position="255"/>
    </location>
</feature>
<evidence type="ECO:0000256" key="11">
    <source>
        <dbReference type="ARBA" id="ARBA00031625"/>
    </source>
</evidence>
<organism evidence="15">
    <name type="scientific">Candidatus Berkiella aquae</name>
    <dbReference type="NCBI Taxonomy" id="295108"/>
    <lineage>
        <taxon>Bacteria</taxon>
        <taxon>Pseudomonadati</taxon>
        <taxon>Pseudomonadota</taxon>
        <taxon>Gammaproteobacteria</taxon>
        <taxon>Candidatus Berkiellales</taxon>
        <taxon>Candidatus Berkiellaceae</taxon>
        <taxon>Candidatus Berkiella</taxon>
    </lineage>
</organism>
<dbReference type="PANTHER" id="PTHR11403">
    <property type="entry name" value="CYTOCHROME C OXIDASE SUBUNIT III"/>
    <property type="match status" value="1"/>
</dbReference>
<evidence type="ECO:0000256" key="9">
    <source>
        <dbReference type="ARBA" id="ARBA00023136"/>
    </source>
</evidence>
<feature type="transmembrane region" description="Helical" evidence="13">
    <location>
        <begin position="45"/>
        <end position="64"/>
    </location>
</feature>
<feature type="transmembrane region" description="Helical" evidence="13">
    <location>
        <begin position="21"/>
        <end position="39"/>
    </location>
</feature>
<keyword evidence="9 13" id="KW-0472">Membrane</keyword>
<dbReference type="EMBL" id="LKAJ01000007">
    <property type="protein sequence ID" value="KRG20964.1"/>
    <property type="molecule type" value="Genomic_DNA"/>
</dbReference>
<dbReference type="GO" id="GO:0005886">
    <property type="term" value="C:plasma membrane"/>
    <property type="evidence" value="ECO:0007669"/>
    <property type="project" value="UniProtKB-SubCell"/>
</dbReference>
<protein>
    <recommendedName>
        <fullName evidence="4">Probable cytochrome c oxidase subunit 3</fullName>
        <ecNumber evidence="3">7.1.1.9</ecNumber>
    </recommendedName>
    <alternativeName>
        <fullName evidence="10">Cytochrome aa3 subunit 3</fullName>
    </alternativeName>
    <alternativeName>
        <fullName evidence="11">Cytochrome c oxidase polypeptide III</fullName>
    </alternativeName>
</protein>
<feature type="transmembrane region" description="Helical" evidence="13">
    <location>
        <begin position="275"/>
        <end position="293"/>
    </location>
</feature>
<feature type="transmembrane region" description="Helical" evidence="13">
    <location>
        <begin position="158"/>
        <end position="178"/>
    </location>
</feature>
<dbReference type="CDD" id="cd01665">
    <property type="entry name" value="Cyt_c_Oxidase_III"/>
    <property type="match status" value="1"/>
</dbReference>
<feature type="domain" description="Heme-copper oxidase subunit III family profile" evidence="14">
    <location>
        <begin position="7"/>
        <end position="294"/>
    </location>
</feature>
<evidence type="ECO:0000256" key="12">
    <source>
        <dbReference type="RuleBase" id="RU003376"/>
    </source>
</evidence>
<evidence type="ECO:0000256" key="7">
    <source>
        <dbReference type="ARBA" id="ARBA00022967"/>
    </source>
</evidence>
<evidence type="ECO:0000256" key="8">
    <source>
        <dbReference type="ARBA" id="ARBA00022989"/>
    </source>
</evidence>
<evidence type="ECO:0000313" key="15">
    <source>
        <dbReference type="EMBL" id="KRG20964.1"/>
    </source>
</evidence>
<evidence type="ECO:0000256" key="4">
    <source>
        <dbReference type="ARBA" id="ARBA00022347"/>
    </source>
</evidence>
<dbReference type="RefSeq" id="WP_075066508.1">
    <property type="nucleotide sequence ID" value="NZ_LKAJ02000001.1"/>
</dbReference>
<keyword evidence="15" id="KW-0560">Oxidoreductase</keyword>
<feature type="transmembrane region" description="Helical" evidence="13">
    <location>
        <begin position="85"/>
        <end position="108"/>
    </location>
</feature>
<dbReference type="SUPFAM" id="SSF81452">
    <property type="entry name" value="Cytochrome c oxidase subunit III-like"/>
    <property type="match status" value="1"/>
</dbReference>
<evidence type="ECO:0000256" key="6">
    <source>
        <dbReference type="ARBA" id="ARBA00022692"/>
    </source>
</evidence>
<sequence length="294" mass="33738">MAQTSTQHEHYYVPAQSHWPILGSLGLGATMLGIVNLIHGHWIGHYLFFIGALAIASVMFGWFRDVIRESHQGLYSKQMDRSFRWGMAWFIFSEVMFFAAFFGALFYARNLALPWLAGEGAKAATHTYLWPEFKLAWPLLQNPDPKLFVGPHDAMPTWGLPALNTLLLLTSGATITWAHWGLYKKNRTQLIVGLFLTIALGLTFLSCQAYEYYEAYHVYKLTMASGIYGSTFFMLTGFHGAHVTIGSIMLIVILLRCIKGHFTPEHHFAFEAVAWYWHFVDVVWLFLFVFVYWF</sequence>
<dbReference type="InterPro" id="IPR013833">
    <property type="entry name" value="Cyt_c_oxidase_su3_a-hlx"/>
</dbReference>
<dbReference type="PROSITE" id="PS50253">
    <property type="entry name" value="COX3"/>
    <property type="match status" value="1"/>
</dbReference>
<dbReference type="InterPro" id="IPR024791">
    <property type="entry name" value="Cyt_c/ubiquinol_Oxase_su3"/>
</dbReference>
<proteinExistence type="inferred from homology"/>
<keyword evidence="5" id="KW-1003">Cell membrane</keyword>
<feature type="transmembrane region" description="Helical" evidence="13">
    <location>
        <begin position="190"/>
        <end position="212"/>
    </location>
</feature>
<dbReference type="GO" id="GO:0045277">
    <property type="term" value="C:respiratory chain complex IV"/>
    <property type="evidence" value="ECO:0007669"/>
    <property type="project" value="UniProtKB-ARBA"/>
</dbReference>
<evidence type="ECO:0000256" key="3">
    <source>
        <dbReference type="ARBA" id="ARBA00012949"/>
    </source>
</evidence>
<dbReference type="InterPro" id="IPR035973">
    <property type="entry name" value="Cyt_c_oxidase_su3-like_sf"/>
</dbReference>
<dbReference type="InterPro" id="IPR000298">
    <property type="entry name" value="Cyt_c_oxidase-like_su3"/>
</dbReference>
<dbReference type="PANTHER" id="PTHR11403:SF7">
    <property type="entry name" value="CYTOCHROME C OXIDASE SUBUNIT 3"/>
    <property type="match status" value="1"/>
</dbReference>
<gene>
    <name evidence="15" type="primary">ctaE</name>
    <name evidence="15" type="ORF">HT99x_01884</name>
</gene>
<evidence type="ECO:0000256" key="2">
    <source>
        <dbReference type="ARBA" id="ARBA00010581"/>
    </source>
</evidence>
<dbReference type="PATRIC" id="fig|1590043.3.peg.1921"/>
<comment type="similarity">
    <text evidence="2 12">Belongs to the cytochrome c oxidase subunit 3 family.</text>
</comment>
<evidence type="ECO:0000256" key="13">
    <source>
        <dbReference type="SAM" id="Phobius"/>
    </source>
</evidence>
<dbReference type="FunFam" id="1.20.120.80:FF:000003">
    <property type="entry name" value="Cytochrome c oxidase subunit 3"/>
    <property type="match status" value="1"/>
</dbReference>
<name>A0A0Q9YVJ8_9GAMM</name>
<dbReference type="GO" id="GO:0004129">
    <property type="term" value="F:cytochrome-c oxidase activity"/>
    <property type="evidence" value="ECO:0007669"/>
    <property type="project" value="UniProtKB-EC"/>
</dbReference>
<evidence type="ECO:0000256" key="1">
    <source>
        <dbReference type="ARBA" id="ARBA00004141"/>
    </source>
</evidence>
<reference evidence="15" key="1">
    <citation type="submission" date="2015-09" db="EMBL/GenBank/DDBJ databases">
        <title>Draft Genome Sequences of Two Novel Amoeba-resistant Intranuclear Bacteria, Candidatus Berkiella cookevillensis and Candidatus Berkiella aquae.</title>
        <authorList>
            <person name="Mehari Y.T."/>
            <person name="Arivett B.A."/>
            <person name="Farone A.L."/>
            <person name="Gunderson J.H."/>
            <person name="Farone M.B."/>
        </authorList>
    </citation>
    <scope>NUCLEOTIDE SEQUENCE [LARGE SCALE GENOMIC DNA]</scope>
    <source>
        <strain evidence="15">HT99</strain>
    </source>
</reference>
<keyword evidence="7" id="KW-1278">Translocase</keyword>
<dbReference type="AlphaFoldDB" id="A0A0Q9YVJ8"/>
<dbReference type="GO" id="GO:0019646">
    <property type="term" value="P:aerobic electron transport chain"/>
    <property type="evidence" value="ECO:0007669"/>
    <property type="project" value="InterPro"/>
</dbReference>
<keyword evidence="6 12" id="KW-0812">Transmembrane</keyword>
<dbReference type="FunFam" id="1.10.287.70:FF:000082">
    <property type="entry name" value="Cytochrome c oxidase subunit 3"/>
    <property type="match status" value="1"/>
</dbReference>
<comment type="subcellular location">
    <subcellularLocation>
        <location evidence="12">Cell membrane</location>
        <topology evidence="12">Multi-pass membrane protein</topology>
    </subcellularLocation>
    <subcellularLocation>
        <location evidence="1">Membrane</location>
        <topology evidence="1">Multi-pass membrane protein</topology>
    </subcellularLocation>
</comment>
<dbReference type="Gene3D" id="1.20.120.80">
    <property type="entry name" value="Cytochrome c oxidase, subunit III, four-helix bundle"/>
    <property type="match status" value="1"/>
</dbReference>
<dbReference type="GO" id="GO:0016491">
    <property type="term" value="F:oxidoreductase activity"/>
    <property type="evidence" value="ECO:0007669"/>
    <property type="project" value="UniProtKB-KW"/>
</dbReference>
<evidence type="ECO:0000256" key="10">
    <source>
        <dbReference type="ARBA" id="ARBA00031400"/>
    </source>
</evidence>
<comment type="caution">
    <text evidence="15">The sequence shown here is derived from an EMBL/GenBank/DDBJ whole genome shotgun (WGS) entry which is preliminary data.</text>
</comment>
<dbReference type="Pfam" id="PF00510">
    <property type="entry name" value="COX3"/>
    <property type="match status" value="2"/>
</dbReference>